<dbReference type="Pfam" id="PF00069">
    <property type="entry name" value="Pkinase"/>
    <property type="match status" value="1"/>
</dbReference>
<name>A0A2H4SAQ4_CORMI</name>
<dbReference type="PANTHER" id="PTHR24350">
    <property type="entry name" value="SERINE/THREONINE-PROTEIN KINASE IAL-RELATED"/>
    <property type="match status" value="1"/>
</dbReference>
<evidence type="ECO:0000256" key="6">
    <source>
        <dbReference type="PIRSR" id="PIRSR630616-1"/>
    </source>
</evidence>
<feature type="compositionally biased region" description="Basic and acidic residues" evidence="9">
    <location>
        <begin position="330"/>
        <end position="340"/>
    </location>
</feature>
<dbReference type="GO" id="GO:0004674">
    <property type="term" value="F:protein serine/threonine kinase activity"/>
    <property type="evidence" value="ECO:0007669"/>
    <property type="project" value="UniProtKB-KW"/>
</dbReference>
<evidence type="ECO:0000313" key="11">
    <source>
        <dbReference type="EMBL" id="ATY60189.1"/>
    </source>
</evidence>
<proteinExistence type="predicted"/>
<dbReference type="VEuPathDB" id="FungiDB:CCM_03423"/>
<evidence type="ECO:0000256" key="4">
    <source>
        <dbReference type="ARBA" id="ARBA00022777"/>
    </source>
</evidence>
<dbReference type="PROSITE" id="PS50011">
    <property type="entry name" value="PROTEIN_KINASE_DOM"/>
    <property type="match status" value="1"/>
</dbReference>
<evidence type="ECO:0000256" key="9">
    <source>
        <dbReference type="SAM" id="MobiDB-lite"/>
    </source>
</evidence>
<dbReference type="SMART" id="SM00220">
    <property type="entry name" value="S_TKc"/>
    <property type="match status" value="1"/>
</dbReference>
<feature type="binding site" evidence="7">
    <location>
        <position position="159"/>
    </location>
    <ligand>
        <name>ATP</name>
        <dbReference type="ChEBI" id="CHEBI:30616"/>
    </ligand>
</feature>
<dbReference type="InterPro" id="IPR011009">
    <property type="entry name" value="Kinase-like_dom_sf"/>
</dbReference>
<keyword evidence="1" id="KW-0723">Serine/threonine-protein kinase</keyword>
<dbReference type="Gene3D" id="1.10.510.10">
    <property type="entry name" value="Transferase(Phosphotransferase) domain 1"/>
    <property type="match status" value="1"/>
</dbReference>
<gene>
    <name evidence="11" type="ORF">A9K55_005560</name>
</gene>
<feature type="active site" description="Proton acceptor" evidence="6">
    <location>
        <position position="135"/>
    </location>
</feature>
<evidence type="ECO:0000256" key="5">
    <source>
        <dbReference type="ARBA" id="ARBA00022840"/>
    </source>
</evidence>
<reference evidence="11 12" key="1">
    <citation type="journal article" date="2017" name="BMC Genomics">
        <title>Chromosome level assembly and secondary metabolite potential of the parasitic fungus Cordyceps militaris.</title>
        <authorList>
            <person name="Kramer G.J."/>
            <person name="Nodwell J.R."/>
        </authorList>
    </citation>
    <scope>NUCLEOTIDE SEQUENCE [LARGE SCALE GENOMIC DNA]</scope>
    <source>
        <strain evidence="11 12">ATCC 34164</strain>
    </source>
</reference>
<protein>
    <submittedName>
        <fullName evidence="11">Kinase-like domain</fullName>
    </submittedName>
</protein>
<keyword evidence="4 11" id="KW-0418">Kinase</keyword>
<dbReference type="EMBL" id="CP023323">
    <property type="protein sequence ID" value="ATY60189.1"/>
    <property type="molecule type" value="Genomic_DNA"/>
</dbReference>
<evidence type="ECO:0000313" key="12">
    <source>
        <dbReference type="Proteomes" id="UP000323067"/>
    </source>
</evidence>
<dbReference type="SUPFAM" id="SSF56112">
    <property type="entry name" value="Protein kinase-like (PK-like)"/>
    <property type="match status" value="1"/>
</dbReference>
<sequence length="379" mass="43103">MRVQRPRSTDVHILELNEEENHRKLVTDISALSYGYNYALSIRDYEFRVVWCLPDAALRKAKAQDEYEAARNATTFLNTSRRDTVIDKEVDMLQKSPHPHIVELLHVTTLFGRQVLHYSLMALDFLACKNIAHRDLKPDNILCTVLDKENGEYRFQLADFGLSLYHGSPAQRGGTLGYMAPEIVANMEQGSKVDIWALGMTLIWLKNYHPERARRWPFPGLNVHADIILAVRSNDYYPDYEALYREDQYERASAAQCLNHYFAGAGRTTMDCIAPIRPRQRPGAVPDTATPVQTPPRMKRGRPQQPRRAPSPVNAGPSRCPHRQGAARKGVPDQKEKRPMEAAPPSERVTSEQVTCDGSDVIMGGMEEGYYLRSRRKRG</sequence>
<dbReference type="PROSITE" id="PS00108">
    <property type="entry name" value="PROTEIN_KINASE_ST"/>
    <property type="match status" value="1"/>
</dbReference>
<keyword evidence="2" id="KW-0808">Transferase</keyword>
<evidence type="ECO:0000256" key="7">
    <source>
        <dbReference type="PIRSR" id="PIRSR630616-2"/>
    </source>
</evidence>
<feature type="region of interest" description="Disordered" evidence="9">
    <location>
        <begin position="277"/>
        <end position="362"/>
    </location>
</feature>
<keyword evidence="5 7" id="KW-0067">ATP-binding</keyword>
<evidence type="ECO:0000256" key="2">
    <source>
        <dbReference type="ARBA" id="ARBA00022679"/>
    </source>
</evidence>
<dbReference type="OrthoDB" id="4062651at2759"/>
<feature type="cross-link" description="Glycyl lysine isopeptide (Lys-Gly) (interchain with G-Cter in SUMO2)" evidence="8">
    <location>
        <position position="137"/>
    </location>
</feature>
<dbReference type="GO" id="GO:0005524">
    <property type="term" value="F:ATP binding"/>
    <property type="evidence" value="ECO:0007669"/>
    <property type="project" value="UniProtKB-KW"/>
</dbReference>
<dbReference type="Proteomes" id="UP000323067">
    <property type="component" value="Chromosome vi"/>
</dbReference>
<organism evidence="11 12">
    <name type="scientific">Cordyceps militaris</name>
    <name type="common">Caterpillar fungus</name>
    <name type="synonym">Clavaria militaris</name>
    <dbReference type="NCBI Taxonomy" id="73501"/>
    <lineage>
        <taxon>Eukaryota</taxon>
        <taxon>Fungi</taxon>
        <taxon>Dikarya</taxon>
        <taxon>Ascomycota</taxon>
        <taxon>Pezizomycotina</taxon>
        <taxon>Sordariomycetes</taxon>
        <taxon>Hypocreomycetidae</taxon>
        <taxon>Hypocreales</taxon>
        <taxon>Cordycipitaceae</taxon>
        <taxon>Cordyceps</taxon>
    </lineage>
</organism>
<feature type="domain" description="Protein kinase" evidence="10">
    <location>
        <begin position="1"/>
        <end position="293"/>
    </location>
</feature>
<dbReference type="AlphaFoldDB" id="A0A2H4SAQ4"/>
<evidence type="ECO:0000259" key="10">
    <source>
        <dbReference type="PROSITE" id="PS50011"/>
    </source>
</evidence>
<dbReference type="VEuPathDB" id="FungiDB:A9K55_005560"/>
<evidence type="ECO:0000256" key="3">
    <source>
        <dbReference type="ARBA" id="ARBA00022741"/>
    </source>
</evidence>
<keyword evidence="3 7" id="KW-0547">Nucleotide-binding</keyword>
<dbReference type="InterPro" id="IPR000719">
    <property type="entry name" value="Prot_kinase_dom"/>
</dbReference>
<evidence type="ECO:0000256" key="8">
    <source>
        <dbReference type="PIRSR" id="PIRSR630616-3"/>
    </source>
</evidence>
<dbReference type="InterPro" id="IPR030616">
    <property type="entry name" value="Aur-like"/>
</dbReference>
<accession>A0A2H4SAQ4</accession>
<evidence type="ECO:0000256" key="1">
    <source>
        <dbReference type="ARBA" id="ARBA00022527"/>
    </source>
</evidence>
<dbReference type="InterPro" id="IPR008271">
    <property type="entry name" value="Ser/Thr_kinase_AS"/>
</dbReference>